<proteinExistence type="predicted"/>
<dbReference type="EMBL" id="PKMF04000811">
    <property type="protein sequence ID" value="KAK7818785.1"/>
    <property type="molecule type" value="Genomic_DNA"/>
</dbReference>
<dbReference type="Proteomes" id="UP000237347">
    <property type="component" value="Unassembled WGS sequence"/>
</dbReference>
<reference evidence="1 2" key="1">
    <citation type="journal article" date="2018" name="Sci. Data">
        <title>The draft genome sequence of cork oak.</title>
        <authorList>
            <person name="Ramos A.M."/>
            <person name="Usie A."/>
            <person name="Barbosa P."/>
            <person name="Barros P.M."/>
            <person name="Capote T."/>
            <person name="Chaves I."/>
            <person name="Simoes F."/>
            <person name="Abreu I."/>
            <person name="Carrasquinho I."/>
            <person name="Faro C."/>
            <person name="Guimaraes J.B."/>
            <person name="Mendonca D."/>
            <person name="Nobrega F."/>
            <person name="Rodrigues L."/>
            <person name="Saibo N.J.M."/>
            <person name="Varela M.C."/>
            <person name="Egas C."/>
            <person name="Matos J."/>
            <person name="Miguel C.M."/>
            <person name="Oliveira M.M."/>
            <person name="Ricardo C.P."/>
            <person name="Goncalves S."/>
        </authorList>
    </citation>
    <scope>NUCLEOTIDE SEQUENCE [LARGE SCALE GENOMIC DNA]</scope>
    <source>
        <strain evidence="2">cv. HL8</strain>
    </source>
</reference>
<sequence length="81" mass="9354">MAGWLWCCIQSDLPQHSHGHNSKPNYLNQYYCRCEKRPNHTFSLTISDASYHMWCLTLPMHNPKPCRNVTILGVQLLPAQG</sequence>
<accession>A0AAW0IWN2</accession>
<gene>
    <name evidence="1" type="ORF">CFP56_040946</name>
</gene>
<evidence type="ECO:0000313" key="2">
    <source>
        <dbReference type="Proteomes" id="UP000237347"/>
    </source>
</evidence>
<evidence type="ECO:0000313" key="1">
    <source>
        <dbReference type="EMBL" id="KAK7818785.1"/>
    </source>
</evidence>
<keyword evidence="2" id="KW-1185">Reference proteome</keyword>
<comment type="caution">
    <text evidence="1">The sequence shown here is derived from an EMBL/GenBank/DDBJ whole genome shotgun (WGS) entry which is preliminary data.</text>
</comment>
<dbReference type="AlphaFoldDB" id="A0AAW0IWN2"/>
<protein>
    <submittedName>
        <fullName evidence="1">Uncharacterized protein</fullName>
    </submittedName>
</protein>
<name>A0AAW0IWN2_QUESU</name>
<organism evidence="1 2">
    <name type="scientific">Quercus suber</name>
    <name type="common">Cork oak</name>
    <dbReference type="NCBI Taxonomy" id="58331"/>
    <lineage>
        <taxon>Eukaryota</taxon>
        <taxon>Viridiplantae</taxon>
        <taxon>Streptophyta</taxon>
        <taxon>Embryophyta</taxon>
        <taxon>Tracheophyta</taxon>
        <taxon>Spermatophyta</taxon>
        <taxon>Magnoliopsida</taxon>
        <taxon>eudicotyledons</taxon>
        <taxon>Gunneridae</taxon>
        <taxon>Pentapetalae</taxon>
        <taxon>rosids</taxon>
        <taxon>fabids</taxon>
        <taxon>Fagales</taxon>
        <taxon>Fagaceae</taxon>
        <taxon>Quercus</taxon>
    </lineage>
</organism>